<evidence type="ECO:0000256" key="3">
    <source>
        <dbReference type="SAM" id="SignalP"/>
    </source>
</evidence>
<dbReference type="PANTHER" id="PTHR12191:SF37">
    <property type="entry name" value="ZINC TRANSPORTER FOI"/>
    <property type="match status" value="1"/>
</dbReference>
<dbReference type="EMBL" id="CABIJS010000713">
    <property type="protein sequence ID" value="VUZ57224.1"/>
    <property type="molecule type" value="Genomic_DNA"/>
</dbReference>
<dbReference type="GO" id="GO:0005385">
    <property type="term" value="F:zinc ion transmembrane transporter activity"/>
    <property type="evidence" value="ECO:0007669"/>
    <property type="project" value="TreeGrafter"/>
</dbReference>
<feature type="region of interest" description="Disordered" evidence="1">
    <location>
        <begin position="110"/>
        <end position="132"/>
    </location>
</feature>
<evidence type="ECO:0000256" key="2">
    <source>
        <dbReference type="SAM" id="Phobius"/>
    </source>
</evidence>
<feature type="chain" id="PRO_5021886331" evidence="3">
    <location>
        <begin position="26"/>
        <end position="217"/>
    </location>
</feature>
<dbReference type="InterPro" id="IPR050799">
    <property type="entry name" value="ZIP_Transporter"/>
</dbReference>
<protein>
    <submittedName>
        <fullName evidence="4">Uncharacterized protein</fullName>
    </submittedName>
</protein>
<reference evidence="4 5" key="1">
    <citation type="submission" date="2019-07" db="EMBL/GenBank/DDBJ databases">
        <authorList>
            <person name="Jastrzebski P J."/>
            <person name="Paukszto L."/>
            <person name="Jastrzebski P J."/>
        </authorList>
    </citation>
    <scope>NUCLEOTIDE SEQUENCE [LARGE SCALE GENOMIC DNA]</scope>
    <source>
        <strain evidence="4 5">WMS-il1</strain>
    </source>
</reference>
<accession>A0A564ZEJ4</accession>
<keyword evidence="3" id="KW-0732">Signal</keyword>
<keyword evidence="2" id="KW-1133">Transmembrane helix</keyword>
<gene>
    <name evidence="4" type="ORF">WMSIL1_LOCUS14687</name>
</gene>
<evidence type="ECO:0000313" key="4">
    <source>
        <dbReference type="EMBL" id="VUZ57224.1"/>
    </source>
</evidence>
<name>A0A564ZEJ4_HYMDI</name>
<evidence type="ECO:0000256" key="1">
    <source>
        <dbReference type="SAM" id="MobiDB-lite"/>
    </source>
</evidence>
<feature type="transmembrane region" description="Helical" evidence="2">
    <location>
        <begin position="174"/>
        <end position="195"/>
    </location>
</feature>
<feature type="signal peptide" evidence="3">
    <location>
        <begin position="1"/>
        <end position="25"/>
    </location>
</feature>
<feature type="compositionally biased region" description="Basic residues" evidence="1">
    <location>
        <begin position="112"/>
        <end position="130"/>
    </location>
</feature>
<evidence type="ECO:0000313" key="5">
    <source>
        <dbReference type="Proteomes" id="UP000321570"/>
    </source>
</evidence>
<dbReference type="GO" id="GO:0005886">
    <property type="term" value="C:plasma membrane"/>
    <property type="evidence" value="ECO:0007669"/>
    <property type="project" value="TreeGrafter"/>
</dbReference>
<dbReference type="PANTHER" id="PTHR12191">
    <property type="entry name" value="SOLUTE CARRIER FAMILY 39"/>
    <property type="match status" value="1"/>
</dbReference>
<dbReference type="AlphaFoldDB" id="A0A564ZEJ4"/>
<keyword evidence="5" id="KW-1185">Reference proteome</keyword>
<dbReference type="GO" id="GO:0030003">
    <property type="term" value="P:intracellular monoatomic cation homeostasis"/>
    <property type="evidence" value="ECO:0007669"/>
    <property type="project" value="TreeGrafter"/>
</dbReference>
<feature type="transmembrane region" description="Helical" evidence="2">
    <location>
        <begin position="141"/>
        <end position="162"/>
    </location>
</feature>
<keyword evidence="2" id="KW-0812">Transmembrane</keyword>
<keyword evidence="2" id="KW-0472">Membrane</keyword>
<dbReference type="GO" id="GO:0140410">
    <property type="term" value="F:monoatomic cation:bicarbonate symporter activity"/>
    <property type="evidence" value="ECO:0007669"/>
    <property type="project" value="TreeGrafter"/>
</dbReference>
<dbReference type="Proteomes" id="UP000321570">
    <property type="component" value="Unassembled WGS sequence"/>
</dbReference>
<organism evidence="4 5">
    <name type="scientific">Hymenolepis diminuta</name>
    <name type="common">Rat tapeworm</name>
    <dbReference type="NCBI Taxonomy" id="6216"/>
    <lineage>
        <taxon>Eukaryota</taxon>
        <taxon>Metazoa</taxon>
        <taxon>Spiralia</taxon>
        <taxon>Lophotrochozoa</taxon>
        <taxon>Platyhelminthes</taxon>
        <taxon>Cestoda</taxon>
        <taxon>Eucestoda</taxon>
        <taxon>Cyclophyllidea</taxon>
        <taxon>Hymenolepididae</taxon>
        <taxon>Hymenolepis</taxon>
    </lineage>
</organism>
<dbReference type="GO" id="GO:0071578">
    <property type="term" value="P:zinc ion import across plasma membrane"/>
    <property type="evidence" value="ECO:0007669"/>
    <property type="project" value="TreeGrafter"/>
</dbReference>
<proteinExistence type="predicted"/>
<sequence length="217" mass="24521">MISSASHRSALFITVLAILFTSVLCHGPSVNRAKFYIHSVPDYTLANYTEGIFTFEKIKRPNFTYYPIASLSLPNLPKIGHGYSMLSVYSEEDEKHETYLLEIAGNDDHDHSHHGHSHHEHSHHGHSHHDHSHEGQSFSMVLFYAFLGVSLTNLCSLTGVICIPIQRWRHFQKLLNFMVGLAVSALFSAAVMVLIPEWIKKLFISSRDCSTTIGFET</sequence>